<dbReference type="SUPFAM" id="SSF56672">
    <property type="entry name" value="DNA/RNA polymerases"/>
    <property type="match status" value="1"/>
</dbReference>
<accession>A0A6J8ETI5</accession>
<dbReference type="Proteomes" id="UP000507470">
    <property type="component" value="Unassembled WGS sequence"/>
</dbReference>
<sequence length="179" mass="20570">MCNGSFTLLGKVGECEPPYLILPLTVEPTKPRLCHDERFLNLWIKDYPFNLDTLREVPRLLERDDLKSSVDDKLGYDRIFLCEKSKKYFGVRFGGYFMIFNLDSRLVFFYQTTGIVVTSFYMSLGVTCLQYIADRWIGSGFKNKELSYSDAKSNEKALLAVKVLYNISSSGMSAPLQNY</sequence>
<reference evidence="1 2" key="1">
    <citation type="submission" date="2020-06" db="EMBL/GenBank/DDBJ databases">
        <authorList>
            <person name="Li R."/>
            <person name="Bekaert M."/>
        </authorList>
    </citation>
    <scope>NUCLEOTIDE SEQUENCE [LARGE SCALE GENOMIC DNA]</scope>
    <source>
        <strain evidence="2">wild</strain>
    </source>
</reference>
<dbReference type="OrthoDB" id="5987268at2759"/>
<protein>
    <submittedName>
        <fullName evidence="1">Uncharacterized protein</fullName>
    </submittedName>
</protein>
<dbReference type="EMBL" id="CACVKT020009908">
    <property type="protein sequence ID" value="CAC5423868.1"/>
    <property type="molecule type" value="Genomic_DNA"/>
</dbReference>
<name>A0A6J8ETI5_MYTCO</name>
<evidence type="ECO:0000313" key="2">
    <source>
        <dbReference type="Proteomes" id="UP000507470"/>
    </source>
</evidence>
<evidence type="ECO:0000313" key="1">
    <source>
        <dbReference type="EMBL" id="CAC5423868.1"/>
    </source>
</evidence>
<proteinExistence type="predicted"/>
<organism evidence="1 2">
    <name type="scientific">Mytilus coruscus</name>
    <name type="common">Sea mussel</name>
    <dbReference type="NCBI Taxonomy" id="42192"/>
    <lineage>
        <taxon>Eukaryota</taxon>
        <taxon>Metazoa</taxon>
        <taxon>Spiralia</taxon>
        <taxon>Lophotrochozoa</taxon>
        <taxon>Mollusca</taxon>
        <taxon>Bivalvia</taxon>
        <taxon>Autobranchia</taxon>
        <taxon>Pteriomorphia</taxon>
        <taxon>Mytilida</taxon>
        <taxon>Mytiloidea</taxon>
        <taxon>Mytilidae</taxon>
        <taxon>Mytilinae</taxon>
        <taxon>Mytilus</taxon>
    </lineage>
</organism>
<dbReference type="InterPro" id="IPR043502">
    <property type="entry name" value="DNA/RNA_pol_sf"/>
</dbReference>
<gene>
    <name evidence="1" type="ORF">MCOR_55829</name>
</gene>
<keyword evidence="2" id="KW-1185">Reference proteome</keyword>
<dbReference type="AlphaFoldDB" id="A0A6J8ETI5"/>